<feature type="domain" description="DUF3645" evidence="9">
    <location>
        <begin position="2374"/>
        <end position="2406"/>
    </location>
</feature>
<dbReference type="InterPro" id="IPR051346">
    <property type="entry name" value="OTU_Deubiquitinase"/>
</dbReference>
<dbReference type="InterPro" id="IPR022105">
    <property type="entry name" value="DUF3645"/>
</dbReference>
<dbReference type="GO" id="GO:0006508">
    <property type="term" value="P:proteolysis"/>
    <property type="evidence" value="ECO:0007669"/>
    <property type="project" value="UniProtKB-KW"/>
</dbReference>
<reference evidence="11" key="1">
    <citation type="journal article" date="2020" name="Stud. Mycol.">
        <title>101 Dothideomycetes genomes: a test case for predicting lifestyles and emergence of pathogens.</title>
        <authorList>
            <person name="Haridas S."/>
            <person name="Albert R."/>
            <person name="Binder M."/>
            <person name="Bloem J."/>
            <person name="Labutti K."/>
            <person name="Salamov A."/>
            <person name="Andreopoulos B."/>
            <person name="Baker S."/>
            <person name="Barry K."/>
            <person name="Bills G."/>
            <person name="Bluhm B."/>
            <person name="Cannon C."/>
            <person name="Castanera R."/>
            <person name="Culley D."/>
            <person name="Daum C."/>
            <person name="Ezra D."/>
            <person name="Gonzalez J."/>
            <person name="Henrissat B."/>
            <person name="Kuo A."/>
            <person name="Liang C."/>
            <person name="Lipzen A."/>
            <person name="Lutzoni F."/>
            <person name="Magnuson J."/>
            <person name="Mondo S."/>
            <person name="Nolan M."/>
            <person name="Ohm R."/>
            <person name="Pangilinan J."/>
            <person name="Park H.-J."/>
            <person name="Ramirez L."/>
            <person name="Alfaro M."/>
            <person name="Sun H."/>
            <person name="Tritt A."/>
            <person name="Yoshinaga Y."/>
            <person name="Zwiers L.-H."/>
            <person name="Turgeon B."/>
            <person name="Goodwin S."/>
            <person name="Spatafora J."/>
            <person name="Crous P."/>
            <person name="Grigoriev I."/>
        </authorList>
    </citation>
    <scope>NUCLEOTIDE SEQUENCE</scope>
    <source>
        <strain evidence="11">CBS 260.36</strain>
    </source>
</reference>
<dbReference type="Pfam" id="PF20255">
    <property type="entry name" value="DUF6606"/>
    <property type="match status" value="1"/>
</dbReference>
<keyword evidence="12" id="KW-1185">Reference proteome</keyword>
<dbReference type="InterPro" id="IPR046541">
    <property type="entry name" value="DUF6606"/>
</dbReference>
<evidence type="ECO:0000313" key="12">
    <source>
        <dbReference type="Proteomes" id="UP000799439"/>
    </source>
</evidence>
<feature type="compositionally biased region" description="Polar residues" evidence="7">
    <location>
        <begin position="2575"/>
        <end position="2590"/>
    </location>
</feature>
<gene>
    <name evidence="11" type="ORF">K461DRAFT_324482</name>
</gene>
<dbReference type="OrthoDB" id="3182339at2759"/>
<evidence type="ECO:0000256" key="1">
    <source>
        <dbReference type="ARBA" id="ARBA00000707"/>
    </source>
</evidence>
<evidence type="ECO:0000259" key="8">
    <source>
        <dbReference type="Pfam" id="PF12340"/>
    </source>
</evidence>
<comment type="caution">
    <text evidence="11">The sequence shown here is derived from an EMBL/GenBank/DDBJ whole genome shotgun (WGS) entry which is preliminary data.</text>
</comment>
<keyword evidence="4" id="KW-0833">Ubl conjugation pathway</keyword>
<feature type="region of interest" description="Disordered" evidence="7">
    <location>
        <begin position="2572"/>
        <end position="2594"/>
    </location>
</feature>
<dbReference type="Proteomes" id="UP000799439">
    <property type="component" value="Unassembled WGS sequence"/>
</dbReference>
<evidence type="ECO:0000256" key="3">
    <source>
        <dbReference type="ARBA" id="ARBA00022670"/>
    </source>
</evidence>
<keyword evidence="6" id="KW-0788">Thiol protease</keyword>
<name>A0A9P4IWM0_9PEZI</name>
<evidence type="ECO:0000259" key="10">
    <source>
        <dbReference type="Pfam" id="PF20255"/>
    </source>
</evidence>
<dbReference type="Pfam" id="PF12340">
    <property type="entry name" value="DUF3638"/>
    <property type="match status" value="1"/>
</dbReference>
<evidence type="ECO:0000256" key="4">
    <source>
        <dbReference type="ARBA" id="ARBA00022786"/>
    </source>
</evidence>
<dbReference type="Pfam" id="PF12359">
    <property type="entry name" value="DUF3645"/>
    <property type="match status" value="1"/>
</dbReference>
<dbReference type="SUPFAM" id="SSF52540">
    <property type="entry name" value="P-loop containing nucleoside triphosphate hydrolases"/>
    <property type="match status" value="1"/>
</dbReference>
<sequence length="3250" mass="366119">MDHLPAIVHHLVLPPNIPSAEDADLDAIAHGICSRLSQACKHMSRQADGPVLHALRSLLASLKNSSSIHEQRLEKQALIDLFGQLEDGKVLILHVAEQNAALNIHLVDPEYEDLHDTASNLLRNDNEAKVRIEAFEASPPSEEVLEAQDRLAWAFPGRAVELPQHVFNDSSFRGCLASFLEQASMESLQQFQSVAQKAGAAIPEIRGVADPSLITQMLMSLLEGIGSAAPIHLLEKHIRDDVNFHHASRPWRRHPFWLVLRISTQRHLQRLLGKNLGRFCYKLLLCMLLADLLHDSVGKLTPELAFFLLQKLGRRLTKIEVELHGDNLIGDDRVHAISLIDAISPAIETVITAAKQQIEAVWTRFKLQNHRPVRDFPKRATSFDTRLELHNSLSHLEAALSSNPKKHLPCRQLAHTFTINSRDASETQQFIDHYRKLFQAEQALHSSLSAIQSSAQPDSLRCEHLAESLLKLLSVVQDHFAGFPELVSPLLLLVFETWARMDEYAVSVCPLLATFASPFPPSLLDILHLPQMRDMKRLQSLQIYMDKRRKSRQKGSVFSTKFAADYVDQSESLMELRNDITHAATQARSKKMKLWNGVQRQYVELSQRIEASACVCTVDAVGNIDATGCNKHYHYRCRKRLGINVFEDWLPPAEDSARTATILLELHMPRFLGLYRDVTWKLMCDLCHPSITAEPEHPVLHLTGYSQLKSYMRNPGYRVTLASKTKSFLKTHYRLAHGNVTEQHIFLPMGPTFEYFDNERNCWIKHIRTPLTLHHLCGVWVPTGLYPVLLQTPTGSDSPTSYQIQANRSTCPRQLSVHEFSAFQKLLSGGYRRWLNILMELGSANLNFSKEDTMLMISQLAVQAGPDHEDHSPSALRVCHNIFEDEQFVQRLVQQIDNRLEGVRTNWAELYCMELLICLSLRVSELRHEVIARRLVEKARTIVFNWMEHFLHDLNEAPDSTSWQKCAQNVSWTAMLCRATFAVHSEQDGLFEDLAEEDLSLFVRASVAFQNNLPAKKEGMPSAFRRLLINDTNLGQSIQPVLYHTVSCHPEQLSLALSEATLGSTARITSWDLRQDVSENWISSRGAEELQSDQIDYNYVTGMLLINGQPRGQLPPEFFDSEDVRELFGDRPIQAYTTNKYGMTHQLTAPIQGNHVYLKVQASRVVIRAETRFALFELIPRRFFLSNDSFDLPAELTLNCVHWLNLDTGELEVRRKPAIWYSRNRDWKILVAGRRAIRGNVELVCPSSELFRQASTLFQNFEHPFRITVYQSRQSHRGLFVHLRELELSFVVNGKGLLECELLGAEIDPDQDVGTWYGFQSKLVIRDLITEKRSVLIPLGSPVWTRHGVHVSVTVGQKSGYGKYDVDPVLGRLTCAPEPRLLYTKAPVHALISFVLPDPLTGLTGTEEALSILKSGAAQPWTELTGASLPTLQTLRSLAPKQEYYPPEKRVLQTITWDLNATVTMQHDAFDRAVRHILRKSDGLKALIDCANELPSESPSTILRLRSETRRLKHDRRIPAVSPLLSEDCVYSPRDRVMRSNPSNLAFEIAEAVCRNPNFRIRPSGSIHSLLESWPVVGGPGGNYTLLTSSLTSLLNCAISEQWGTLVSMASESESRYQLAFRLCILAFNHEANEAIIRFLSAYGVVDELKALSMPDYPSFSECKFNTCPPEDGLMELISESSLPYMVDPAESKKRNAEKRKRHHQDCRAEARRIAGLLLQQWPSEDLVTTGISSDLINLDRMLGEVRLVWYRILHNKELRKYLDSVQRILCSYEMDGGERVLAPSYFPYSHGDFHCTMTTIPPKGSRNDFWDEMRDDAPLGSSEDSRHIPSLEELATQADIKCSSMASMDWAAEQIKLHPTIRGKMNPSKDRNTLRNILQKLRESSSHIRRAYGEDLTASLAALEKLPATCGNFSSPPSATGLVQQNRLVEDVARQQLDHIIKAVRGNDRRYRWLSLANLWPPTTRRTLLMLLNRRSRSQIQDSLKQSLITFGITMTQIQRLSRLRNACAKHDVLDIESEILNPGHETWNPRECHDWLLMELDGDILIRPEQIDVARAIINPVSGKNSLLQLNMGKGKTSCIIPMAMAFLSDRSRLGRLVVPRALVLQTAQVIQMRLGGLADREITHLPFNRRTPCTDSILGFYEFALDRANSSFGLLLSTPEDIMSLKLVGWQLLQDDKPREAQRLLDVQKWISKNCRDVIDESDHALSVKTQLIYPSGDQDLVDGGAIRWEAAQEVLHLAACHIDKVKQLFPRSVLIFDLKTGPAQGQVYPIIQFLDSEPEERLLEAIVEDIAKGRTSILRFSIQVEPFHHRLISEVLTSPVLDRKAFERAVKICSVQETAPSILLTLRGLLRNRILLVCLKKRWNVQYGLDLSRCPVAVPFEAKGVPSERAEYGHPDVVITLTCLSFYFSGLTLDQFRDGLQRVLQADDSAADSERWTGPSASLQDSMSQWFLINIEDSDQIQQLWKDLRFSRTVINHFLNSFVFPVHAKQFAVKMSASAWDIPHAPEHLYAGQLMPVSGGQIAPVAGRQVAQLAVGQMAMTADGHAVSLAGGQTTTLAGAQIVSIPGGKTASDTGGQTTSVRAGQTGSVGGRQISPVVGEQIVPVAGGQTTGVASGQMTLVTGWQTPSVTVARTTGFSGTNDSKIMLPLTIEQNDLIGLLHTNAEVLSTLLEDRNRKYELAADHFGARQSEKEMLRNLHHKNIRILIDAGAYVLEMDNRTLASTWLEIHTEASAAVYFGPDHRAWVKYRGKEQDVPLLATPYAQDLGDCLVYLDEQHTRGVDLRFPANARGALTLAVGQSKDHTVQGMANPSSPPFNSSLSPSSLAHNPPTIFLCTCPVAFMCFPAMRLRQLATTQSVVFVAPPDVHQSLLDVCGLSSVASVDSSHVVHWLLEQTCRGNEELLGLYFAQGIDFYRRTDLQRQYLDASSTVRERRTILKKLRTPEFQTLEQMYGQPVAITKPNIARSTALGQQLEEIYQRKKLVAQEGSISLMSAFEEVEQERELEFQVEEVRELQIPTPREALRFNNLHPQLREFLRTGIGAPDSHFMSVFHLLSNTQTGKKHAIKPLASRLFVSAEFQRTVRIRGNGDEVGDDYVRPVEWIVWSTMTETAIIVIPEEAEHLLSMMVAGQRASGVHMIPYAAPVTRAMRRYSSLRYFALPSLDPEYRFPTWLPIEVGILAGRMVFEAEELEPLKRYLVTTPTGKSRLIGFLFEWTALRRQARDIDHTPLGYVCLDRQLTAESAFFK</sequence>
<dbReference type="GO" id="GO:0004843">
    <property type="term" value="F:cysteine-type deubiquitinase activity"/>
    <property type="evidence" value="ECO:0007669"/>
    <property type="project" value="UniProtKB-EC"/>
</dbReference>
<feature type="domain" description="DUF3638" evidence="8">
    <location>
        <begin position="2026"/>
        <end position="2249"/>
    </location>
</feature>
<feature type="domain" description="DUF6606" evidence="10">
    <location>
        <begin position="7"/>
        <end position="294"/>
    </location>
</feature>
<evidence type="ECO:0000256" key="6">
    <source>
        <dbReference type="ARBA" id="ARBA00022807"/>
    </source>
</evidence>
<dbReference type="InterPro" id="IPR022099">
    <property type="entry name" value="DUF3638"/>
</dbReference>
<accession>A0A9P4IWM0</accession>
<evidence type="ECO:0000256" key="7">
    <source>
        <dbReference type="SAM" id="MobiDB-lite"/>
    </source>
</evidence>
<evidence type="ECO:0000259" key="9">
    <source>
        <dbReference type="Pfam" id="PF12359"/>
    </source>
</evidence>
<evidence type="ECO:0000256" key="2">
    <source>
        <dbReference type="ARBA" id="ARBA00012759"/>
    </source>
</evidence>
<keyword evidence="5" id="KW-0378">Hydrolase</keyword>
<dbReference type="InterPro" id="IPR027417">
    <property type="entry name" value="P-loop_NTPase"/>
</dbReference>
<comment type="catalytic activity">
    <reaction evidence="1">
        <text>Thiol-dependent hydrolysis of ester, thioester, amide, peptide and isopeptide bonds formed by the C-terminal Gly of ubiquitin (a 76-residue protein attached to proteins as an intracellular targeting signal).</text>
        <dbReference type="EC" id="3.4.19.12"/>
    </reaction>
</comment>
<keyword evidence="3" id="KW-0645">Protease</keyword>
<dbReference type="PANTHER" id="PTHR13367">
    <property type="entry name" value="UBIQUITIN THIOESTERASE"/>
    <property type="match status" value="1"/>
</dbReference>
<evidence type="ECO:0000256" key="5">
    <source>
        <dbReference type="ARBA" id="ARBA00022801"/>
    </source>
</evidence>
<organism evidence="11 12">
    <name type="scientific">Myriangium duriaei CBS 260.36</name>
    <dbReference type="NCBI Taxonomy" id="1168546"/>
    <lineage>
        <taxon>Eukaryota</taxon>
        <taxon>Fungi</taxon>
        <taxon>Dikarya</taxon>
        <taxon>Ascomycota</taxon>
        <taxon>Pezizomycotina</taxon>
        <taxon>Dothideomycetes</taxon>
        <taxon>Dothideomycetidae</taxon>
        <taxon>Myriangiales</taxon>
        <taxon>Myriangiaceae</taxon>
        <taxon>Myriangium</taxon>
    </lineage>
</organism>
<protein>
    <recommendedName>
        <fullName evidence="2">ubiquitinyl hydrolase 1</fullName>
        <ecNumber evidence="2">3.4.19.12</ecNumber>
    </recommendedName>
</protein>
<dbReference type="PANTHER" id="PTHR13367:SF33">
    <property type="entry name" value="P-LOOP CONTAINING NUCLEOSIDE TRIPHOSPHATE HYDROLASE PROTEIN"/>
    <property type="match status" value="1"/>
</dbReference>
<dbReference type="EMBL" id="ML996092">
    <property type="protein sequence ID" value="KAF2149050.1"/>
    <property type="molecule type" value="Genomic_DNA"/>
</dbReference>
<evidence type="ECO:0000313" key="11">
    <source>
        <dbReference type="EMBL" id="KAF2149050.1"/>
    </source>
</evidence>
<dbReference type="EC" id="3.4.19.12" evidence="2"/>
<proteinExistence type="predicted"/>